<feature type="compositionally biased region" description="Basic and acidic residues" evidence="1">
    <location>
        <begin position="1"/>
        <end position="10"/>
    </location>
</feature>
<evidence type="ECO:0000313" key="2">
    <source>
        <dbReference type="EMBL" id="JAD31111.1"/>
    </source>
</evidence>
<name>A0A0A8YX34_ARUDO</name>
<protein>
    <submittedName>
        <fullName evidence="2">Uncharacterized protein</fullName>
    </submittedName>
</protein>
<feature type="region of interest" description="Disordered" evidence="1">
    <location>
        <begin position="1"/>
        <end position="34"/>
    </location>
</feature>
<dbReference type="EMBL" id="GBRH01266784">
    <property type="protein sequence ID" value="JAD31111.1"/>
    <property type="molecule type" value="Transcribed_RNA"/>
</dbReference>
<organism evidence="2">
    <name type="scientific">Arundo donax</name>
    <name type="common">Giant reed</name>
    <name type="synonym">Donax arundinaceus</name>
    <dbReference type="NCBI Taxonomy" id="35708"/>
    <lineage>
        <taxon>Eukaryota</taxon>
        <taxon>Viridiplantae</taxon>
        <taxon>Streptophyta</taxon>
        <taxon>Embryophyta</taxon>
        <taxon>Tracheophyta</taxon>
        <taxon>Spermatophyta</taxon>
        <taxon>Magnoliopsida</taxon>
        <taxon>Liliopsida</taxon>
        <taxon>Poales</taxon>
        <taxon>Poaceae</taxon>
        <taxon>PACMAD clade</taxon>
        <taxon>Arundinoideae</taxon>
        <taxon>Arundineae</taxon>
        <taxon>Arundo</taxon>
    </lineage>
</organism>
<reference evidence="2" key="1">
    <citation type="submission" date="2014-09" db="EMBL/GenBank/DDBJ databases">
        <authorList>
            <person name="Magalhaes I.L.F."/>
            <person name="Oliveira U."/>
            <person name="Santos F.R."/>
            <person name="Vidigal T.H.D.A."/>
            <person name="Brescovit A.D."/>
            <person name="Santos A.J."/>
        </authorList>
    </citation>
    <scope>NUCLEOTIDE SEQUENCE</scope>
    <source>
        <tissue evidence="2">Shoot tissue taken approximately 20 cm above the soil surface</tissue>
    </source>
</reference>
<feature type="compositionally biased region" description="Polar residues" evidence="1">
    <location>
        <begin position="24"/>
        <end position="34"/>
    </location>
</feature>
<accession>A0A0A8YX34</accession>
<dbReference type="AlphaFoldDB" id="A0A0A8YX34"/>
<reference evidence="2" key="2">
    <citation type="journal article" date="2015" name="Data Brief">
        <title>Shoot transcriptome of the giant reed, Arundo donax.</title>
        <authorList>
            <person name="Barrero R.A."/>
            <person name="Guerrero F.D."/>
            <person name="Moolhuijzen P."/>
            <person name="Goolsby J.A."/>
            <person name="Tidwell J."/>
            <person name="Bellgard S.E."/>
            <person name="Bellgard M.I."/>
        </authorList>
    </citation>
    <scope>NUCLEOTIDE SEQUENCE</scope>
    <source>
        <tissue evidence="2">Shoot tissue taken approximately 20 cm above the soil surface</tissue>
    </source>
</reference>
<evidence type="ECO:0000256" key="1">
    <source>
        <dbReference type="SAM" id="MobiDB-lite"/>
    </source>
</evidence>
<sequence>MDGRIRRGGEEIAAIGRRGGGGSCSSINRTEGDG</sequence>
<proteinExistence type="predicted"/>